<name>A0A6J4USC3_9BACT</name>
<dbReference type="Pfam" id="PF07690">
    <property type="entry name" value="MFS_1"/>
    <property type="match status" value="1"/>
</dbReference>
<evidence type="ECO:0000256" key="3">
    <source>
        <dbReference type="ARBA" id="ARBA00022692"/>
    </source>
</evidence>
<organism evidence="8">
    <name type="scientific">uncultured Thermomicrobiales bacterium</name>
    <dbReference type="NCBI Taxonomy" id="1645740"/>
    <lineage>
        <taxon>Bacteria</taxon>
        <taxon>Pseudomonadati</taxon>
        <taxon>Thermomicrobiota</taxon>
        <taxon>Thermomicrobia</taxon>
        <taxon>Thermomicrobiales</taxon>
        <taxon>environmental samples</taxon>
    </lineage>
</organism>
<evidence type="ECO:0000256" key="5">
    <source>
        <dbReference type="ARBA" id="ARBA00023136"/>
    </source>
</evidence>
<feature type="domain" description="Major facilitator superfamily (MFS) profile" evidence="7">
    <location>
        <begin position="19"/>
        <end position="520"/>
    </location>
</feature>
<evidence type="ECO:0000313" key="8">
    <source>
        <dbReference type="EMBL" id="CAA9556809.1"/>
    </source>
</evidence>
<feature type="transmembrane region" description="Helical" evidence="6">
    <location>
        <begin position="396"/>
        <end position="418"/>
    </location>
</feature>
<proteinExistence type="predicted"/>
<dbReference type="PROSITE" id="PS50850">
    <property type="entry name" value="MFS"/>
    <property type="match status" value="1"/>
</dbReference>
<keyword evidence="2" id="KW-0813">Transport</keyword>
<feature type="transmembrane region" description="Helical" evidence="6">
    <location>
        <begin position="145"/>
        <end position="171"/>
    </location>
</feature>
<evidence type="ECO:0000256" key="4">
    <source>
        <dbReference type="ARBA" id="ARBA00022989"/>
    </source>
</evidence>
<sequence>MTRPSDPAGVAVPPTHRGVLAVALAVVFLGAVDLTVVATILPSLITDLGLNSADVDRHIWVVNAYLIAYLVSIPIVGKISDRVGRIATLQASLAVFAVGSVLCATADSFAVLVAARVIQGAGGGALLPTTMALVGDVVPRGRRQAALGLVAAADTVGWAIGPIWGAVAVALPFGGDQAWRLAFWANVPLAAIGMAGLARTGRRIPRVSVTRGGLDTVGLTLLAIALTLGTMALSSGGELGATATSGTRAFGGSTNPLGGYLLPLGLGAVAVVGALVWWERRTSAPIVPPALFAAAAFRGSLAANFLVGFTLIVAMVDIPVVVALTVASDRVSTLSASLLIPYTGAMTVMAWQGGRMAARWGDRTTGIIGLCLAALGYAAAWALLDGDRLGLVSPALLVAGAGFGMVIAPIGSSALSVIPGAVRGLGAGLLMVARLLGMTIGISVLTSFGVQRLQMLTGGLEPIDPVPGETTGQFLVRQQRFIEEVAIPLGVRVVEETFLIAAVLTLAAIIPVTIMGEQYPGEDDAPA</sequence>
<keyword evidence="5 6" id="KW-0472">Membrane</keyword>
<feature type="transmembrane region" description="Helical" evidence="6">
    <location>
        <begin position="257"/>
        <end position="278"/>
    </location>
</feature>
<gene>
    <name evidence="8" type="ORF">AVDCRST_MAG70-1349</name>
</gene>
<feature type="transmembrane region" description="Helical" evidence="6">
    <location>
        <begin position="57"/>
        <end position="77"/>
    </location>
</feature>
<dbReference type="GO" id="GO:0012505">
    <property type="term" value="C:endomembrane system"/>
    <property type="evidence" value="ECO:0007669"/>
    <property type="project" value="UniProtKB-SubCell"/>
</dbReference>
<dbReference type="EMBL" id="CADCWH010000213">
    <property type="protein sequence ID" value="CAA9556809.1"/>
    <property type="molecule type" value="Genomic_DNA"/>
</dbReference>
<evidence type="ECO:0000259" key="7">
    <source>
        <dbReference type="PROSITE" id="PS50850"/>
    </source>
</evidence>
<keyword evidence="3 6" id="KW-0812">Transmembrane</keyword>
<dbReference type="CDD" id="cd17321">
    <property type="entry name" value="MFS_MMR_MDR_like"/>
    <property type="match status" value="1"/>
</dbReference>
<feature type="transmembrane region" description="Helical" evidence="6">
    <location>
        <begin position="20"/>
        <end position="45"/>
    </location>
</feature>
<feature type="transmembrane region" description="Helical" evidence="6">
    <location>
        <begin position="117"/>
        <end position="138"/>
    </location>
</feature>
<dbReference type="InterPro" id="IPR011701">
    <property type="entry name" value="MFS"/>
</dbReference>
<feature type="transmembrane region" description="Helical" evidence="6">
    <location>
        <begin position="177"/>
        <end position="198"/>
    </location>
</feature>
<protein>
    <recommendedName>
        <fullName evidence="7">Major facilitator superfamily (MFS) profile domain-containing protein</fullName>
    </recommendedName>
</protein>
<dbReference type="GO" id="GO:0022857">
    <property type="term" value="F:transmembrane transporter activity"/>
    <property type="evidence" value="ECO:0007669"/>
    <property type="project" value="InterPro"/>
</dbReference>
<feature type="transmembrane region" description="Helical" evidence="6">
    <location>
        <begin position="219"/>
        <end position="237"/>
    </location>
</feature>
<reference evidence="8" key="1">
    <citation type="submission" date="2020-02" db="EMBL/GenBank/DDBJ databases">
        <authorList>
            <person name="Meier V. D."/>
        </authorList>
    </citation>
    <scope>NUCLEOTIDE SEQUENCE</scope>
    <source>
        <strain evidence="8">AVDCRST_MAG70</strain>
    </source>
</reference>
<dbReference type="Gene3D" id="1.20.1250.20">
    <property type="entry name" value="MFS general substrate transporter like domains"/>
    <property type="match status" value="1"/>
</dbReference>
<feature type="transmembrane region" description="Helical" evidence="6">
    <location>
        <begin position="334"/>
        <end position="353"/>
    </location>
</feature>
<dbReference type="PANTHER" id="PTHR23501">
    <property type="entry name" value="MAJOR FACILITATOR SUPERFAMILY"/>
    <property type="match status" value="1"/>
</dbReference>
<dbReference type="AlphaFoldDB" id="A0A6J4USC3"/>
<dbReference type="SUPFAM" id="SSF103473">
    <property type="entry name" value="MFS general substrate transporter"/>
    <property type="match status" value="1"/>
</dbReference>
<dbReference type="GO" id="GO:0005886">
    <property type="term" value="C:plasma membrane"/>
    <property type="evidence" value="ECO:0007669"/>
    <property type="project" value="TreeGrafter"/>
</dbReference>
<evidence type="ECO:0000256" key="1">
    <source>
        <dbReference type="ARBA" id="ARBA00004127"/>
    </source>
</evidence>
<feature type="transmembrane region" description="Helical" evidence="6">
    <location>
        <begin position="365"/>
        <end position="384"/>
    </location>
</feature>
<accession>A0A6J4USC3</accession>
<dbReference type="InterPro" id="IPR020846">
    <property type="entry name" value="MFS_dom"/>
</dbReference>
<feature type="transmembrane region" description="Helical" evidence="6">
    <location>
        <begin position="290"/>
        <end position="314"/>
    </location>
</feature>
<feature type="transmembrane region" description="Helical" evidence="6">
    <location>
        <begin position="425"/>
        <end position="450"/>
    </location>
</feature>
<dbReference type="PANTHER" id="PTHR23501:SF191">
    <property type="entry name" value="VACUOLAR BASIC AMINO ACID TRANSPORTER 4"/>
    <property type="match status" value="1"/>
</dbReference>
<evidence type="ECO:0000256" key="6">
    <source>
        <dbReference type="SAM" id="Phobius"/>
    </source>
</evidence>
<comment type="subcellular location">
    <subcellularLocation>
        <location evidence="1">Endomembrane system</location>
        <topology evidence="1">Multi-pass membrane protein</topology>
    </subcellularLocation>
</comment>
<feature type="transmembrane region" description="Helical" evidence="6">
    <location>
        <begin position="89"/>
        <end position="111"/>
    </location>
</feature>
<evidence type="ECO:0000256" key="2">
    <source>
        <dbReference type="ARBA" id="ARBA00022448"/>
    </source>
</evidence>
<keyword evidence="4 6" id="KW-1133">Transmembrane helix</keyword>
<dbReference type="InterPro" id="IPR036259">
    <property type="entry name" value="MFS_trans_sf"/>
</dbReference>